<dbReference type="SUPFAM" id="SSF56529">
    <property type="entry name" value="FAH"/>
    <property type="match status" value="1"/>
</dbReference>
<gene>
    <name evidence="4" type="ORF">TVG1294303</name>
</gene>
<name>Q979A6_THEVO</name>
<dbReference type="AlphaFoldDB" id="Q979A6"/>
<dbReference type="PhylomeDB" id="Q979A6"/>
<evidence type="ECO:0000256" key="2">
    <source>
        <dbReference type="ARBA" id="ARBA00022723"/>
    </source>
</evidence>
<keyword evidence="5" id="KW-1185">Reference proteome</keyword>
<dbReference type="HOGENOM" id="CLU_028458_3_0_2"/>
<dbReference type="GO" id="GO:0019752">
    <property type="term" value="P:carboxylic acid metabolic process"/>
    <property type="evidence" value="ECO:0007669"/>
    <property type="project" value="UniProtKB-ARBA"/>
</dbReference>
<comment type="similarity">
    <text evidence="1">Belongs to the FAH family.</text>
</comment>
<evidence type="ECO:0000259" key="3">
    <source>
        <dbReference type="Pfam" id="PF01557"/>
    </source>
</evidence>
<dbReference type="KEGG" id="tvo:TVG1294303"/>
<dbReference type="PANTHER" id="PTHR42796">
    <property type="entry name" value="FUMARYLACETOACETATE HYDROLASE DOMAIN-CONTAINING PROTEIN 2A-RELATED"/>
    <property type="match status" value="1"/>
</dbReference>
<dbReference type="GeneID" id="1441372"/>
<sequence>MKIGRCLYQGKETLFLFSNGKYFSINGKSDINEIIKTGADKIDVGNEISNFQFLPAVNPQKIFLPAVNFRSHSAESDTRFPPKPYFFTKFSNALVANNSELRTPGTIKKLDYEGETGAVIGKKCYNIPAEDAYDCIFGFTIANDLSARDFQFPEMHPYGYNWVQGKAFDGALPVGPYITTKDEIQFPLEIETKVNGETRQKGTTDDMVFSFQDLISTLSQNITLEPGDIITSGTPAGVAAFSEKLYLKSGDVIEISVSSLGTLMNKIL</sequence>
<dbReference type="InterPro" id="IPR051121">
    <property type="entry name" value="FAH"/>
</dbReference>
<dbReference type="InterPro" id="IPR036663">
    <property type="entry name" value="Fumarylacetoacetase_C_sf"/>
</dbReference>
<dbReference type="Gene3D" id="3.90.850.10">
    <property type="entry name" value="Fumarylacetoacetase-like, C-terminal domain"/>
    <property type="match status" value="1"/>
</dbReference>
<evidence type="ECO:0000313" key="4">
    <source>
        <dbReference type="EMBL" id="BAB60398.1"/>
    </source>
</evidence>
<dbReference type="FunFam" id="3.90.850.10:FF:000002">
    <property type="entry name" value="2-hydroxyhepta-2,4-diene-1,7-dioate isomerase"/>
    <property type="match status" value="1"/>
</dbReference>
<dbReference type="SMR" id="Q979A6"/>
<dbReference type="RefSeq" id="WP_010917490.1">
    <property type="nucleotide sequence ID" value="NC_002689.2"/>
</dbReference>
<reference evidence="4 5" key="2">
    <citation type="journal article" date="2000" name="Proc. Natl. Acad. Sci. U.S.A.">
        <title>Archaeal adaptation to higher temperatures revealed by genomic sequence of Thermoplasma volcanium.</title>
        <authorList>
            <person name="Kawashima T."/>
            <person name="Amano N."/>
            <person name="Koike H."/>
            <person name="Makino S."/>
            <person name="Higuchi S."/>
            <person name="Kawashima-Ohya Y."/>
            <person name="Watanabe K."/>
            <person name="Yamazaki M."/>
            <person name="Kanehori K."/>
            <person name="Kawamoto T."/>
            <person name="Nunoshiba T."/>
            <person name="Yamamoto Y."/>
            <person name="Aramaki H."/>
            <person name="Makino K."/>
            <person name="Suzuki M."/>
        </authorList>
    </citation>
    <scope>NUCLEOTIDE SEQUENCE [LARGE SCALE GENOMIC DNA]</scope>
    <source>
        <strain evidence="5">ATCC 51530 / DSM 4299 / JCM 9571 / NBRC 15438 / GSS1</strain>
    </source>
</reference>
<dbReference type="OrthoDB" id="6242at2157"/>
<accession>Q979A6</accession>
<dbReference type="STRING" id="273116.gene:9382061"/>
<keyword evidence="2" id="KW-0479">Metal-binding</keyword>
<evidence type="ECO:0000256" key="1">
    <source>
        <dbReference type="ARBA" id="ARBA00010211"/>
    </source>
</evidence>
<dbReference type="GO" id="GO:0046872">
    <property type="term" value="F:metal ion binding"/>
    <property type="evidence" value="ECO:0007669"/>
    <property type="project" value="UniProtKB-KW"/>
</dbReference>
<proteinExistence type="inferred from homology"/>
<dbReference type="eggNOG" id="arCOG00235">
    <property type="taxonomic scope" value="Archaea"/>
</dbReference>
<dbReference type="PANTHER" id="PTHR42796:SF4">
    <property type="entry name" value="FUMARYLACETOACETATE HYDROLASE DOMAIN-CONTAINING PROTEIN 2A"/>
    <property type="match status" value="1"/>
</dbReference>
<dbReference type="PaxDb" id="273116-14325494"/>
<organism evidence="4 5">
    <name type="scientific">Thermoplasma volcanium (strain ATCC 51530 / DSM 4299 / JCM 9571 / NBRC 15438 / GSS1)</name>
    <dbReference type="NCBI Taxonomy" id="273116"/>
    <lineage>
        <taxon>Archaea</taxon>
        <taxon>Methanobacteriati</taxon>
        <taxon>Thermoplasmatota</taxon>
        <taxon>Thermoplasmata</taxon>
        <taxon>Thermoplasmatales</taxon>
        <taxon>Thermoplasmataceae</taxon>
        <taxon>Thermoplasma</taxon>
    </lineage>
</organism>
<evidence type="ECO:0000313" key="5">
    <source>
        <dbReference type="Proteomes" id="UP000001017"/>
    </source>
</evidence>
<protein>
    <submittedName>
        <fullName evidence="4">2-hydroxyhepta-2,4-diend-1,7-dioate isomerase</fullName>
    </submittedName>
</protein>
<dbReference type="Pfam" id="PF01557">
    <property type="entry name" value="FAA_hydrolase"/>
    <property type="match status" value="1"/>
</dbReference>
<dbReference type="Proteomes" id="UP000001017">
    <property type="component" value="Chromosome"/>
</dbReference>
<dbReference type="EMBL" id="BA000011">
    <property type="protein sequence ID" value="BAB60398.1"/>
    <property type="molecule type" value="Genomic_DNA"/>
</dbReference>
<keyword evidence="4" id="KW-0413">Isomerase</keyword>
<feature type="domain" description="Fumarylacetoacetase-like C-terminal" evidence="3">
    <location>
        <begin position="62"/>
        <end position="267"/>
    </location>
</feature>
<reference evidence="4 5" key="1">
    <citation type="journal article" date="1999" name="Proc. Jpn. Acad.">
        <title>Determination of the complete genomic DNA sequence of Thermoplasma volvanium GSS1.</title>
        <authorList>
            <person name="Kawashima T."/>
            <person name="Yamamoto Y."/>
            <person name="Aramaki H."/>
            <person name="Nunoshiba T."/>
            <person name="Kawamoto T."/>
            <person name="Watanabe K."/>
            <person name="Yamazaki M."/>
            <person name="Kanehori K."/>
            <person name="Amano N."/>
            <person name="Ohya Y."/>
            <person name="Makino K."/>
            <person name="Suzuki M."/>
        </authorList>
    </citation>
    <scope>NUCLEOTIDE SEQUENCE [LARGE SCALE GENOMIC DNA]</scope>
    <source>
        <strain evidence="5">ATCC 51530 / DSM 4299 / JCM 9571 / NBRC 15438 / GSS1</strain>
    </source>
</reference>
<dbReference type="GO" id="GO:0016853">
    <property type="term" value="F:isomerase activity"/>
    <property type="evidence" value="ECO:0007669"/>
    <property type="project" value="UniProtKB-KW"/>
</dbReference>
<dbReference type="InterPro" id="IPR011234">
    <property type="entry name" value="Fumarylacetoacetase-like_C"/>
</dbReference>